<dbReference type="PIRSF" id="PIRSF005902">
    <property type="entry name" value="DNase_TatD"/>
    <property type="match status" value="1"/>
</dbReference>
<dbReference type="PANTHER" id="PTHR46124">
    <property type="entry name" value="D-AMINOACYL-TRNA DEACYLASE"/>
    <property type="match status" value="1"/>
</dbReference>
<dbReference type="RefSeq" id="WP_111750614.1">
    <property type="nucleotide sequence ID" value="NZ_PTPX01000018.1"/>
</dbReference>
<gene>
    <name evidence="5" type="ORF">C5N92_09465</name>
</gene>
<evidence type="ECO:0000256" key="4">
    <source>
        <dbReference type="PIRSR" id="PIRSR005902-1"/>
    </source>
</evidence>
<organism evidence="5 6">
    <name type="scientific">Glaesserella australis</name>
    <dbReference type="NCBI Taxonomy" id="2094024"/>
    <lineage>
        <taxon>Bacteria</taxon>
        <taxon>Pseudomonadati</taxon>
        <taxon>Pseudomonadota</taxon>
        <taxon>Gammaproteobacteria</taxon>
        <taxon>Pasteurellales</taxon>
        <taxon>Pasteurellaceae</taxon>
        <taxon>Glaesserella</taxon>
    </lineage>
</organism>
<reference evidence="6" key="1">
    <citation type="submission" date="2018-02" db="EMBL/GenBank/DDBJ databases">
        <title>Glaesserella australis sp. nov., isolated from the lungs of pigs.</title>
        <authorList>
            <person name="Turni C."/>
            <person name="Christensen H."/>
        </authorList>
    </citation>
    <scope>NUCLEOTIDE SEQUENCE [LARGE SCALE GENOMIC DNA]</scope>
    <source>
        <strain evidence="6">HS4635</strain>
    </source>
</reference>
<evidence type="ECO:0000313" key="5">
    <source>
        <dbReference type="EMBL" id="RAL18101.1"/>
    </source>
</evidence>
<dbReference type="Pfam" id="PF01026">
    <property type="entry name" value="TatD_DNase"/>
    <property type="match status" value="1"/>
</dbReference>
<keyword evidence="2 4" id="KW-0479">Metal-binding</keyword>
<keyword evidence="6" id="KW-1185">Reference proteome</keyword>
<dbReference type="SUPFAM" id="SSF51556">
    <property type="entry name" value="Metallo-dependent hydrolases"/>
    <property type="match status" value="1"/>
</dbReference>
<dbReference type="GO" id="GO:0005829">
    <property type="term" value="C:cytosol"/>
    <property type="evidence" value="ECO:0007669"/>
    <property type="project" value="TreeGrafter"/>
</dbReference>
<dbReference type="PROSITE" id="PS01137">
    <property type="entry name" value="TATD_1"/>
    <property type="match status" value="1"/>
</dbReference>
<evidence type="ECO:0000256" key="3">
    <source>
        <dbReference type="ARBA" id="ARBA00022801"/>
    </source>
</evidence>
<proteinExistence type="inferred from homology"/>
<dbReference type="FunFam" id="3.20.20.140:FF:000005">
    <property type="entry name" value="TatD family hydrolase"/>
    <property type="match status" value="1"/>
</dbReference>
<dbReference type="Proteomes" id="UP000248689">
    <property type="component" value="Unassembled WGS sequence"/>
</dbReference>
<evidence type="ECO:0000256" key="1">
    <source>
        <dbReference type="ARBA" id="ARBA00009275"/>
    </source>
</evidence>
<feature type="binding site" evidence="4">
    <location>
        <position position="98"/>
    </location>
    <ligand>
        <name>a divalent metal cation</name>
        <dbReference type="ChEBI" id="CHEBI:60240"/>
        <label>1</label>
    </ligand>
</feature>
<dbReference type="OrthoDB" id="9810005at2"/>
<dbReference type="PANTHER" id="PTHR46124:SF3">
    <property type="entry name" value="HYDROLASE"/>
    <property type="match status" value="1"/>
</dbReference>
<dbReference type="Gene3D" id="3.20.20.140">
    <property type="entry name" value="Metal-dependent hydrolases"/>
    <property type="match status" value="1"/>
</dbReference>
<dbReference type="PROSITE" id="PS01091">
    <property type="entry name" value="TATD_3"/>
    <property type="match status" value="1"/>
</dbReference>
<dbReference type="InterPro" id="IPR001130">
    <property type="entry name" value="TatD-like"/>
</dbReference>
<evidence type="ECO:0000256" key="2">
    <source>
        <dbReference type="ARBA" id="ARBA00022723"/>
    </source>
</evidence>
<dbReference type="InterPro" id="IPR032466">
    <property type="entry name" value="Metal_Hydrolase"/>
</dbReference>
<accession>A0A328BWK9</accession>
<comment type="similarity">
    <text evidence="1">Belongs to the metallo-dependent hydrolases superfamily. TatD-type hydrolase family.</text>
</comment>
<dbReference type="GO" id="GO:0016788">
    <property type="term" value="F:hydrolase activity, acting on ester bonds"/>
    <property type="evidence" value="ECO:0007669"/>
    <property type="project" value="InterPro"/>
</dbReference>
<dbReference type="EMBL" id="PTPX01000018">
    <property type="protein sequence ID" value="RAL18101.1"/>
    <property type="molecule type" value="Genomic_DNA"/>
</dbReference>
<dbReference type="GO" id="GO:0046872">
    <property type="term" value="F:metal ion binding"/>
    <property type="evidence" value="ECO:0007669"/>
    <property type="project" value="UniProtKB-KW"/>
</dbReference>
<dbReference type="CDD" id="cd01310">
    <property type="entry name" value="TatD_DNAse"/>
    <property type="match status" value="1"/>
</dbReference>
<evidence type="ECO:0000313" key="6">
    <source>
        <dbReference type="Proteomes" id="UP000248689"/>
    </source>
</evidence>
<protein>
    <submittedName>
        <fullName evidence="5">Deoxyribonuclease</fullName>
    </submittedName>
</protein>
<keyword evidence="3" id="KW-0378">Hydrolase</keyword>
<feature type="binding site" evidence="4">
    <location>
        <position position="162"/>
    </location>
    <ligand>
        <name>a divalent metal cation</name>
        <dbReference type="ChEBI" id="CHEBI:60240"/>
        <label>2</label>
    </ligand>
</feature>
<sequence>MRFFDTHTHLDYLAQDLNLSVSQLVINAKAEKVERILIVAISANNFADVTACSQAEPNHIAYGLGLHPLYIAEHQREDLDLLESCLNRRDPHCTAIAEIGLERAVEAVCTPELWQKQCEFLEAQLAFAKRYDLPVNLHSRKSHDQLFVFLKKAKLARTGVVHGFAGSYEQAKRFVDLGYKIGVGGTITYARANKTREAIRKLPLESLLLETDAPDMPVFGYQGQPNRPERLAVSFQALCELRAESPELIAETIWGTSERLFWLRETRT</sequence>
<feature type="binding site" evidence="4">
    <location>
        <position position="9"/>
    </location>
    <ligand>
        <name>a divalent metal cation</name>
        <dbReference type="ChEBI" id="CHEBI:60240"/>
        <label>1</label>
    </ligand>
</feature>
<comment type="caution">
    <text evidence="5">The sequence shown here is derived from an EMBL/GenBank/DDBJ whole genome shotgun (WGS) entry which is preliminary data.</text>
</comment>
<feature type="binding site" evidence="4">
    <location>
        <position position="7"/>
    </location>
    <ligand>
        <name>a divalent metal cation</name>
        <dbReference type="ChEBI" id="CHEBI:60240"/>
        <label>1</label>
    </ligand>
</feature>
<feature type="binding site" evidence="4">
    <location>
        <position position="138"/>
    </location>
    <ligand>
        <name>a divalent metal cation</name>
        <dbReference type="ChEBI" id="CHEBI:60240"/>
        <label>2</label>
    </ligand>
</feature>
<feature type="binding site" evidence="4">
    <location>
        <position position="212"/>
    </location>
    <ligand>
        <name>a divalent metal cation</name>
        <dbReference type="ChEBI" id="CHEBI:60240"/>
        <label>1</label>
    </ligand>
</feature>
<dbReference type="AlphaFoldDB" id="A0A328BWK9"/>
<dbReference type="InterPro" id="IPR018228">
    <property type="entry name" value="DNase_TatD-rel_CS"/>
</dbReference>
<name>A0A328BWK9_9PAST</name>